<keyword evidence="2" id="KW-0472">Membrane</keyword>
<feature type="transmembrane region" description="Helical" evidence="2">
    <location>
        <begin position="85"/>
        <end position="111"/>
    </location>
</feature>
<dbReference type="RefSeq" id="WP_227423090.1">
    <property type="nucleotide sequence ID" value="NZ_CP071868.1"/>
</dbReference>
<dbReference type="Proteomes" id="UP000663937">
    <property type="component" value="Chromosome"/>
</dbReference>
<evidence type="ECO:0000256" key="2">
    <source>
        <dbReference type="SAM" id="Phobius"/>
    </source>
</evidence>
<feature type="region of interest" description="Disordered" evidence="1">
    <location>
        <begin position="1"/>
        <end position="28"/>
    </location>
</feature>
<keyword evidence="4" id="KW-1185">Reference proteome</keyword>
<keyword evidence="2" id="KW-1133">Transmembrane helix</keyword>
<dbReference type="KEGG" id="psic:J4E96_16125"/>
<protein>
    <submittedName>
        <fullName evidence="3">Uncharacterized protein</fullName>
    </submittedName>
</protein>
<evidence type="ECO:0000256" key="1">
    <source>
        <dbReference type="SAM" id="MobiDB-lite"/>
    </source>
</evidence>
<name>A0A8A4ZBP4_9MICO</name>
<dbReference type="EMBL" id="CP071868">
    <property type="protein sequence ID" value="QTE28841.1"/>
    <property type="molecule type" value="Genomic_DNA"/>
</dbReference>
<dbReference type="AlphaFoldDB" id="A0A8A4ZBP4"/>
<sequence length="127" mass="13949">MQERLLRLSTSGHSDDVTVGEPGGRHHADRVPWPRRPAQVFGWKRKFVRSFVWRIALGVGLLGAAAAGGGVGVLAAPLIRQPREAGFWGGVVVVFVAYILLIAIVFIGNALRVPSLMRWRDRMELLA</sequence>
<evidence type="ECO:0000313" key="4">
    <source>
        <dbReference type="Proteomes" id="UP000663937"/>
    </source>
</evidence>
<reference evidence="3" key="1">
    <citation type="submission" date="2021-03" db="EMBL/GenBank/DDBJ databases">
        <title>Pengzhenrongella sicca gen. nov., sp. nov., a new member of suborder Micrococcineae isolated from High-Arctic tundra soil.</title>
        <authorList>
            <person name="Peng F."/>
        </authorList>
    </citation>
    <scope>NUCLEOTIDE SEQUENCE</scope>
    <source>
        <strain evidence="3">LRZ-2</strain>
    </source>
</reference>
<feature type="transmembrane region" description="Helical" evidence="2">
    <location>
        <begin position="51"/>
        <end position="79"/>
    </location>
</feature>
<evidence type="ECO:0000313" key="3">
    <source>
        <dbReference type="EMBL" id="QTE28841.1"/>
    </source>
</evidence>
<gene>
    <name evidence="3" type="ORF">J4E96_16125</name>
</gene>
<organism evidence="3 4">
    <name type="scientific">Pengzhenrongella sicca</name>
    <dbReference type="NCBI Taxonomy" id="2819238"/>
    <lineage>
        <taxon>Bacteria</taxon>
        <taxon>Bacillati</taxon>
        <taxon>Actinomycetota</taxon>
        <taxon>Actinomycetes</taxon>
        <taxon>Micrococcales</taxon>
        <taxon>Pengzhenrongella</taxon>
    </lineage>
</organism>
<keyword evidence="2" id="KW-0812">Transmembrane</keyword>
<accession>A0A8A4ZBP4</accession>
<proteinExistence type="predicted"/>